<comment type="caution">
    <text evidence="1">The sequence shown here is derived from an EMBL/GenBank/DDBJ whole genome shotgun (WGS) entry which is preliminary data.</text>
</comment>
<protein>
    <submittedName>
        <fullName evidence="1">Uncharacterized protein</fullName>
    </submittedName>
</protein>
<dbReference type="Proteomes" id="UP000473574">
    <property type="component" value="Unassembled WGS sequence"/>
</dbReference>
<dbReference type="AlphaFoldDB" id="A0A6M0SHK7"/>
<proteinExistence type="predicted"/>
<dbReference type="EMBL" id="QZCE01000002">
    <property type="protein sequence ID" value="NEZ68038.1"/>
    <property type="molecule type" value="Genomic_DNA"/>
</dbReference>
<sequence length="135" mass="14499">MADLCSVADTSIIDNASFNSLGLAEQLEIKRLDAASLAEQGFNSITAWLTIDQAPEMGVYSVSSVSFGKFLELVHQLKSPFIEFHTMEQFSAIAENVRLAISLIKLAESGRPQMSVIQGGLKGVSEDGGSQAGRY</sequence>
<evidence type="ECO:0000313" key="2">
    <source>
        <dbReference type="Proteomes" id="UP000473574"/>
    </source>
</evidence>
<organism evidence="1 2">
    <name type="scientific">Adonisia turfae CCMR0082</name>
    <dbReference type="NCBI Taxonomy" id="2304604"/>
    <lineage>
        <taxon>Bacteria</taxon>
        <taxon>Bacillati</taxon>
        <taxon>Cyanobacteriota</taxon>
        <taxon>Adonisia</taxon>
        <taxon>Adonisia turfae</taxon>
    </lineage>
</organism>
<gene>
    <name evidence="1" type="ORF">D0962_35805</name>
</gene>
<evidence type="ECO:0000313" key="1">
    <source>
        <dbReference type="EMBL" id="NEZ68038.1"/>
    </source>
</evidence>
<accession>A0A6M0SHK7</accession>
<name>A0A6M0SHK7_9CYAN</name>
<dbReference type="RefSeq" id="WP_163671296.1">
    <property type="nucleotide sequence ID" value="NZ_QZCE01000002.1"/>
</dbReference>
<reference evidence="1 2" key="1">
    <citation type="journal article" date="2020" name="Microb. Ecol.">
        <title>Ecogenomics of the Marine Benthic Filamentous Cyanobacterium Adonisia.</title>
        <authorList>
            <person name="Walter J.M."/>
            <person name="Coutinho F.H."/>
            <person name="Leomil L."/>
            <person name="Hargreaves P.I."/>
            <person name="Campeao M.E."/>
            <person name="Vieira V.V."/>
            <person name="Silva B.S."/>
            <person name="Fistarol G.O."/>
            <person name="Salomon P.S."/>
            <person name="Sawabe T."/>
            <person name="Mino S."/>
            <person name="Hosokawa M."/>
            <person name="Miyashita H."/>
            <person name="Maruyama F."/>
            <person name="van Verk M.C."/>
            <person name="Dutilh B.E."/>
            <person name="Thompson C.C."/>
            <person name="Thompson F.L."/>
        </authorList>
    </citation>
    <scope>NUCLEOTIDE SEQUENCE [LARGE SCALE GENOMIC DNA]</scope>
    <source>
        <strain evidence="1 2">CCMR0082</strain>
    </source>
</reference>